<feature type="non-terminal residue" evidence="2">
    <location>
        <position position="68"/>
    </location>
</feature>
<dbReference type="EMBL" id="GBEZ01011739">
    <property type="protein sequence ID" value="JAC74073.1"/>
    <property type="molecule type" value="Transcribed_RNA"/>
</dbReference>
<organism evidence="2">
    <name type="scientific">Tetraselmis sp. GSL018</name>
    <dbReference type="NCBI Taxonomy" id="582737"/>
    <lineage>
        <taxon>Eukaryota</taxon>
        <taxon>Viridiplantae</taxon>
        <taxon>Chlorophyta</taxon>
        <taxon>core chlorophytes</taxon>
        <taxon>Chlorodendrophyceae</taxon>
        <taxon>Chlorodendrales</taxon>
        <taxon>Chlorodendraceae</taxon>
        <taxon>Tetraselmis</taxon>
    </lineage>
</organism>
<protein>
    <submittedName>
        <fullName evidence="2">Uncharacterized protein</fullName>
    </submittedName>
</protein>
<feature type="compositionally biased region" description="Basic and acidic residues" evidence="1">
    <location>
        <begin position="59"/>
        <end position="68"/>
    </location>
</feature>
<sequence>YPGVGLAEALARPAARLMADGAADAPRAGLPLRRGLALVLHGGVADGVGAPRAGAAPVGDERRDRARG</sequence>
<accession>A0A061RQ47</accession>
<name>A0A061RQ47_9CHLO</name>
<evidence type="ECO:0000256" key="1">
    <source>
        <dbReference type="SAM" id="MobiDB-lite"/>
    </source>
</evidence>
<feature type="non-terminal residue" evidence="2">
    <location>
        <position position="1"/>
    </location>
</feature>
<evidence type="ECO:0000313" key="2">
    <source>
        <dbReference type="EMBL" id="JAC74073.1"/>
    </source>
</evidence>
<feature type="compositionally biased region" description="Low complexity" evidence="1">
    <location>
        <begin position="47"/>
        <end position="58"/>
    </location>
</feature>
<proteinExistence type="predicted"/>
<gene>
    <name evidence="2" type="ORF">TSPGSL018_26959</name>
</gene>
<dbReference type="AlphaFoldDB" id="A0A061RQ47"/>
<feature type="region of interest" description="Disordered" evidence="1">
    <location>
        <begin position="46"/>
        <end position="68"/>
    </location>
</feature>
<reference evidence="2" key="1">
    <citation type="submission" date="2014-05" db="EMBL/GenBank/DDBJ databases">
        <title>The transcriptome of the halophilic microalga Tetraselmis sp. GSL018 isolated from the Great Salt Lake, Utah.</title>
        <authorList>
            <person name="Jinkerson R.E."/>
            <person name="D'Adamo S."/>
            <person name="Posewitz M.C."/>
        </authorList>
    </citation>
    <scope>NUCLEOTIDE SEQUENCE</scope>
    <source>
        <strain evidence="2">GSL018</strain>
    </source>
</reference>